<organism evidence="2 3">
    <name type="scientific">Spiroplasma culicicola AES-1</name>
    <dbReference type="NCBI Taxonomy" id="1276246"/>
    <lineage>
        <taxon>Bacteria</taxon>
        <taxon>Bacillati</taxon>
        <taxon>Mycoplasmatota</taxon>
        <taxon>Mollicutes</taxon>
        <taxon>Entomoplasmatales</taxon>
        <taxon>Spiroplasmataceae</taxon>
        <taxon>Spiroplasma</taxon>
    </lineage>
</organism>
<keyword evidence="1" id="KW-0732">Signal</keyword>
<dbReference type="OrthoDB" id="389475at2"/>
<evidence type="ECO:0000313" key="2">
    <source>
        <dbReference type="EMBL" id="AHI53163.1"/>
    </source>
</evidence>
<feature type="signal peptide" evidence="1">
    <location>
        <begin position="1"/>
        <end position="17"/>
    </location>
</feature>
<dbReference type="Proteomes" id="UP000019267">
    <property type="component" value="Chromosome"/>
</dbReference>
<reference evidence="2 3" key="1">
    <citation type="journal article" date="2014" name="Genome Biol. Evol.">
        <title>Molecular evolution of the substrate utilization strategies and putative virulence factors in mosquito-associated Spiroplasma species.</title>
        <authorList>
            <person name="Chang T.H."/>
            <person name="Lo W.S."/>
            <person name="Ku C."/>
            <person name="Chen L.L."/>
            <person name="Kuo C.H."/>
        </authorList>
    </citation>
    <scope>NUCLEOTIDE SEQUENCE [LARGE SCALE GENOMIC DNA]</scope>
    <source>
        <strain evidence="2">AES-1</strain>
    </source>
</reference>
<evidence type="ECO:0000313" key="3">
    <source>
        <dbReference type="Proteomes" id="UP000019267"/>
    </source>
</evidence>
<dbReference type="AlphaFoldDB" id="W6A7P6"/>
<dbReference type="EMBL" id="CP006681">
    <property type="protein sequence ID" value="AHI53163.1"/>
    <property type="molecule type" value="Genomic_DNA"/>
</dbReference>
<feature type="chain" id="PRO_5004877202" description="Transmembrane protein" evidence="1">
    <location>
        <begin position="18"/>
        <end position="250"/>
    </location>
</feature>
<dbReference type="PATRIC" id="fig|1276246.3.peg.819"/>
<dbReference type="STRING" id="1276246.SCULI_v1c08230"/>
<sequence>MFKLLSLIGALSMGSSAISPTLVSNENNVEVINENNYIDGYKSQAMSFTDGSIQQLAYSLQFTSIFEKVVYIQRSYPMVSQAYDYLNYVEHTQEIVQAKKLLLDGADLIDLAARQGNPDTMNYYVGDAIQALSTALKYIAYNTNDGYKNQAMNFTDGSIHQLAYSVQFTSIFEKVVYIQRSYPMVSQAYDYLNYVEHTQEIVQAKKLLLDGADLIDLAARQGNPDTMNYYVGDAIQALSTALKYIGLSMI</sequence>
<accession>W6A7P6</accession>
<proteinExistence type="predicted"/>
<protein>
    <recommendedName>
        <fullName evidence="4">Transmembrane protein</fullName>
    </recommendedName>
</protein>
<name>W6A7P6_9MOLU</name>
<evidence type="ECO:0000256" key="1">
    <source>
        <dbReference type="SAM" id="SignalP"/>
    </source>
</evidence>
<dbReference type="KEGG" id="scq:SCULI_v1c08230"/>
<keyword evidence="3" id="KW-1185">Reference proteome</keyword>
<dbReference type="RefSeq" id="WP_025363390.1">
    <property type="nucleotide sequence ID" value="NZ_CP006681.1"/>
</dbReference>
<gene>
    <name evidence="2" type="ORF">SCULI_v1c08230</name>
</gene>
<evidence type="ECO:0008006" key="4">
    <source>
        <dbReference type="Google" id="ProtNLM"/>
    </source>
</evidence>
<dbReference type="HOGENOM" id="CLU_1110849_0_0_14"/>